<keyword evidence="10 13" id="KW-0408">Iron</keyword>
<evidence type="ECO:0000256" key="3">
    <source>
        <dbReference type="ARBA" id="ARBA00004406"/>
    </source>
</evidence>
<dbReference type="GO" id="GO:0004497">
    <property type="term" value="F:monooxygenase activity"/>
    <property type="evidence" value="ECO:0007669"/>
    <property type="project" value="UniProtKB-KW"/>
</dbReference>
<dbReference type="CDD" id="cd11056">
    <property type="entry name" value="CYP6-like"/>
    <property type="match status" value="1"/>
</dbReference>
<evidence type="ECO:0000256" key="6">
    <source>
        <dbReference type="ARBA" id="ARBA00022723"/>
    </source>
</evidence>
<keyword evidence="6 13" id="KW-0479">Metal-binding</keyword>
<evidence type="ECO:0000313" key="17">
    <source>
        <dbReference type="EMBL" id="AAZ94271.1"/>
    </source>
</evidence>
<evidence type="ECO:0000256" key="5">
    <source>
        <dbReference type="ARBA" id="ARBA00022617"/>
    </source>
</evidence>
<reference evidence="17" key="1">
    <citation type="submission" date="2005-07" db="EMBL/GenBank/DDBJ databases">
        <title>Cloning and characterization of five cytochrome P450 cDNAs from Colorado potato beetle using asymmetric-degenerate PCR.</title>
        <authorList>
            <person name="Zhang J."/>
            <person name="Goyer C."/>
            <person name="Pelletier Y."/>
        </authorList>
    </citation>
    <scope>NUCLEOTIDE SEQUENCE</scope>
</reference>
<feature type="transmembrane region" description="Helical" evidence="15">
    <location>
        <begin position="6"/>
        <end position="24"/>
    </location>
</feature>
<evidence type="ECO:0000256" key="1">
    <source>
        <dbReference type="ARBA" id="ARBA00001971"/>
    </source>
</evidence>
<dbReference type="GO" id="GO:0020037">
    <property type="term" value="F:heme binding"/>
    <property type="evidence" value="ECO:0007669"/>
    <property type="project" value="InterPro"/>
</dbReference>
<dbReference type="PANTHER" id="PTHR24292">
    <property type="entry name" value="CYTOCHROME P450"/>
    <property type="match status" value="1"/>
</dbReference>
<keyword evidence="12 15" id="KW-0472">Membrane</keyword>
<dbReference type="GO" id="GO:0005789">
    <property type="term" value="C:endoplasmic reticulum membrane"/>
    <property type="evidence" value="ECO:0007669"/>
    <property type="project" value="UniProtKB-SubCell"/>
</dbReference>
<evidence type="ECO:0000256" key="10">
    <source>
        <dbReference type="ARBA" id="ARBA00023004"/>
    </source>
</evidence>
<keyword evidence="11 14" id="KW-0503">Monooxygenase</keyword>
<evidence type="ECO:0000256" key="12">
    <source>
        <dbReference type="ARBA" id="ARBA00023136"/>
    </source>
</evidence>
<sequence length="493" mass="56503">MNYLLELLIFLVTLSISVTIFVHYRYGYWKRRNVPYLKPIFPMGNNTSIFPKGISLGIISKYFYDEFTKMGCKIGGVFFGIDPQLVIVDPDVAKDILTSDFGYFVARGVYKTSSDPTTVNLFTQDGFEWRTARAKSTSLFTSAKMRKFLETMSKCADEMAASLEQNAIENSDVKMLEVMACFTTDVIGSAVLGLNCNSFKDPNAEFRNIGRQLFDEFTLMDTIKIFLTISFPKLCEKIGVSNIQPEVSEFFCRTVKDLVKYREDNNLIRSDFLQMLIDMKNSTNQLTMDEIIGQVFIFFSAGFETSSTTATLTLFELSQKPEIQNKLRGEIEECMEKNDNRITYDALMGMPYMNAVVEETLRKWPSVTTLTRVCTKDYTFRDSGITIQKNTNVIIPVLGFHRDSNYHPKPMEFDPERFMNKNSSYPGYLPFGEGPRMCIGMRFGQMQVKLGLLTILRKYQVYPSPKTSLPLEIDPDTFVLHTKQPIYLKLKKL</sequence>
<keyword evidence="5 13" id="KW-0349">Heme</keyword>
<evidence type="ECO:0000256" key="4">
    <source>
        <dbReference type="ARBA" id="ARBA00010617"/>
    </source>
</evidence>
<comment type="cofactor">
    <cofactor evidence="1 13">
        <name>heme</name>
        <dbReference type="ChEBI" id="CHEBI:30413"/>
    </cofactor>
</comment>
<keyword evidence="7" id="KW-0256">Endoplasmic reticulum</keyword>
<keyword evidence="8" id="KW-0492">Microsome</keyword>
<evidence type="ECO:0000256" key="9">
    <source>
        <dbReference type="ARBA" id="ARBA00023002"/>
    </source>
</evidence>
<dbReference type="PANTHER" id="PTHR24292:SF100">
    <property type="entry name" value="CYTOCHROME P450 6A16, ISOFORM B-RELATED"/>
    <property type="match status" value="1"/>
</dbReference>
<dbReference type="EMBL" id="DQ117461">
    <property type="protein sequence ID" value="AAZ94270.1"/>
    <property type="molecule type" value="mRNA"/>
</dbReference>
<evidence type="ECO:0000256" key="8">
    <source>
        <dbReference type="ARBA" id="ARBA00022848"/>
    </source>
</evidence>
<dbReference type="OrthoDB" id="6717142at2759"/>
<evidence type="ECO:0000313" key="16">
    <source>
        <dbReference type="EMBL" id="AAZ94270.1"/>
    </source>
</evidence>
<evidence type="ECO:0000256" key="13">
    <source>
        <dbReference type="PIRSR" id="PIRSR602401-1"/>
    </source>
</evidence>
<dbReference type="InterPro" id="IPR050476">
    <property type="entry name" value="Insect_CytP450_Detox"/>
</dbReference>
<evidence type="ECO:0000256" key="2">
    <source>
        <dbReference type="ARBA" id="ARBA00004174"/>
    </source>
</evidence>
<keyword evidence="15" id="KW-0812">Transmembrane</keyword>
<dbReference type="PROSITE" id="PS00086">
    <property type="entry name" value="CYTOCHROME_P450"/>
    <property type="match status" value="1"/>
</dbReference>
<dbReference type="Gene3D" id="1.10.630.10">
    <property type="entry name" value="Cytochrome P450"/>
    <property type="match status" value="1"/>
</dbReference>
<dbReference type="GO" id="GO:0016705">
    <property type="term" value="F:oxidoreductase activity, acting on paired donors, with incorporation or reduction of molecular oxygen"/>
    <property type="evidence" value="ECO:0007669"/>
    <property type="project" value="InterPro"/>
</dbReference>
<dbReference type="PRINTS" id="PR00385">
    <property type="entry name" value="P450"/>
</dbReference>
<feature type="binding site" description="axial binding residue" evidence="13">
    <location>
        <position position="438"/>
    </location>
    <ligand>
        <name>heme</name>
        <dbReference type="ChEBI" id="CHEBI:30413"/>
    </ligand>
    <ligandPart>
        <name>Fe</name>
        <dbReference type="ChEBI" id="CHEBI:18248"/>
    </ligandPart>
</feature>
<organism evidence="17">
    <name type="scientific">Leptinotarsa decemlineata</name>
    <name type="common">Colorado potato beetle</name>
    <name type="synonym">Doryphora decemlineata</name>
    <dbReference type="NCBI Taxonomy" id="7539"/>
    <lineage>
        <taxon>Eukaryota</taxon>
        <taxon>Metazoa</taxon>
        <taxon>Ecdysozoa</taxon>
        <taxon>Arthropoda</taxon>
        <taxon>Hexapoda</taxon>
        <taxon>Insecta</taxon>
        <taxon>Pterygota</taxon>
        <taxon>Neoptera</taxon>
        <taxon>Endopterygota</taxon>
        <taxon>Coleoptera</taxon>
        <taxon>Polyphaga</taxon>
        <taxon>Cucujiformia</taxon>
        <taxon>Chrysomeloidea</taxon>
        <taxon>Chrysomelidae</taxon>
        <taxon>Chrysomelinae</taxon>
        <taxon>Doryphorini</taxon>
        <taxon>Leptinotarsa</taxon>
    </lineage>
</organism>
<evidence type="ECO:0000256" key="15">
    <source>
        <dbReference type="SAM" id="Phobius"/>
    </source>
</evidence>
<comment type="subcellular location">
    <subcellularLocation>
        <location evidence="3">Endoplasmic reticulum membrane</location>
        <topology evidence="3">Peripheral membrane protein</topology>
    </subcellularLocation>
    <subcellularLocation>
        <location evidence="2">Microsome membrane</location>
        <topology evidence="2">Peripheral membrane protein</topology>
    </subcellularLocation>
</comment>
<evidence type="ECO:0000256" key="14">
    <source>
        <dbReference type="RuleBase" id="RU000461"/>
    </source>
</evidence>
<dbReference type="InterPro" id="IPR036396">
    <property type="entry name" value="Cyt_P450_sf"/>
</dbReference>
<dbReference type="Pfam" id="PF00067">
    <property type="entry name" value="p450"/>
    <property type="match status" value="1"/>
</dbReference>
<name>Q3I415_LEPDE</name>
<dbReference type="EMBL" id="DQ117462">
    <property type="protein sequence ID" value="AAZ94271.1"/>
    <property type="molecule type" value="mRNA"/>
</dbReference>
<gene>
    <name evidence="17" type="primary">CYP6BH1v2</name>
    <name evidence="16" type="synonym">CYP6BH1v1</name>
</gene>
<comment type="similarity">
    <text evidence="4 14">Belongs to the cytochrome P450 family.</text>
</comment>
<dbReference type="AlphaFoldDB" id="Q3I415"/>
<protein>
    <submittedName>
        <fullName evidence="17">Cytochrome P450</fullName>
    </submittedName>
</protein>
<evidence type="ECO:0000256" key="11">
    <source>
        <dbReference type="ARBA" id="ARBA00023033"/>
    </source>
</evidence>
<dbReference type="FunFam" id="1.10.630.10:FF:000042">
    <property type="entry name" value="Cytochrome P450"/>
    <property type="match status" value="1"/>
</dbReference>
<dbReference type="SUPFAM" id="SSF48264">
    <property type="entry name" value="Cytochrome P450"/>
    <property type="match status" value="1"/>
</dbReference>
<proteinExistence type="evidence at transcript level"/>
<dbReference type="GO" id="GO:0005506">
    <property type="term" value="F:iron ion binding"/>
    <property type="evidence" value="ECO:0007669"/>
    <property type="project" value="InterPro"/>
</dbReference>
<keyword evidence="9 14" id="KW-0560">Oxidoreductase</keyword>
<accession>Q3I415</accession>
<dbReference type="InterPro" id="IPR017972">
    <property type="entry name" value="Cyt_P450_CS"/>
</dbReference>
<keyword evidence="15" id="KW-1133">Transmembrane helix</keyword>
<dbReference type="InterPro" id="IPR001128">
    <property type="entry name" value="Cyt_P450"/>
</dbReference>
<evidence type="ECO:0000256" key="7">
    <source>
        <dbReference type="ARBA" id="ARBA00022824"/>
    </source>
</evidence>
<dbReference type="PRINTS" id="PR00463">
    <property type="entry name" value="EP450I"/>
</dbReference>
<dbReference type="InterPro" id="IPR002401">
    <property type="entry name" value="Cyt_P450_E_grp-I"/>
</dbReference>